<gene>
    <name evidence="3" type="ORF">KH265_00855</name>
</gene>
<name>A0A943Y4Q3_9MICC</name>
<dbReference type="RefSeq" id="WP_303951694.1">
    <property type="nucleotide sequence ID" value="NZ_JAGZXI010000001.1"/>
</dbReference>
<keyword evidence="2" id="KW-0472">Membrane</keyword>
<keyword evidence="2" id="KW-1133">Transmembrane helix</keyword>
<reference evidence="3" key="1">
    <citation type="submission" date="2021-02" db="EMBL/GenBank/DDBJ databases">
        <title>Infant gut strain persistence is associated with maternal origin, phylogeny, and functional potential including surface adhesion and iron acquisition.</title>
        <authorList>
            <person name="Lou Y.C."/>
        </authorList>
    </citation>
    <scope>NUCLEOTIDE SEQUENCE</scope>
    <source>
        <strain evidence="3">L1_008_092G1_dasL1_008_092G1_concoct_16</strain>
    </source>
</reference>
<feature type="transmembrane region" description="Helical" evidence="2">
    <location>
        <begin position="86"/>
        <end position="113"/>
    </location>
</feature>
<evidence type="ECO:0000256" key="2">
    <source>
        <dbReference type="SAM" id="Phobius"/>
    </source>
</evidence>
<accession>A0A943Y4Q3</accession>
<sequence length="162" mass="17086">MSQNPQPQEPEPFDYNPAYNQLYEGRDAGQGADGEARNVPAAYQPAGAYTPPPAASAYPGNVPGNNVTPPGFLEEGQKAAQRSLTFGIISVVLILLMYWIPYSSLGSIILGALGISAARDAERHGVPAKAGRILSWIGVVLPIALTVLAMIALLILLFTLKG</sequence>
<evidence type="ECO:0000313" key="4">
    <source>
        <dbReference type="Proteomes" id="UP000739069"/>
    </source>
</evidence>
<keyword evidence="2" id="KW-0812">Transmembrane</keyword>
<organism evidence="3 4">
    <name type="scientific">Rothia mucilaginosa</name>
    <dbReference type="NCBI Taxonomy" id="43675"/>
    <lineage>
        <taxon>Bacteria</taxon>
        <taxon>Bacillati</taxon>
        <taxon>Actinomycetota</taxon>
        <taxon>Actinomycetes</taxon>
        <taxon>Micrococcales</taxon>
        <taxon>Micrococcaceae</taxon>
        <taxon>Rothia</taxon>
    </lineage>
</organism>
<evidence type="ECO:0000256" key="1">
    <source>
        <dbReference type="SAM" id="MobiDB-lite"/>
    </source>
</evidence>
<feature type="region of interest" description="Disordered" evidence="1">
    <location>
        <begin position="1"/>
        <end position="45"/>
    </location>
</feature>
<evidence type="ECO:0000313" key="3">
    <source>
        <dbReference type="EMBL" id="MBS6634210.1"/>
    </source>
</evidence>
<comment type="caution">
    <text evidence="3">The sequence shown here is derived from an EMBL/GenBank/DDBJ whole genome shotgun (WGS) entry which is preliminary data.</text>
</comment>
<dbReference type="EMBL" id="JAGZXI010000001">
    <property type="protein sequence ID" value="MBS6634210.1"/>
    <property type="molecule type" value="Genomic_DNA"/>
</dbReference>
<proteinExistence type="predicted"/>
<feature type="transmembrane region" description="Helical" evidence="2">
    <location>
        <begin position="133"/>
        <end position="160"/>
    </location>
</feature>
<protein>
    <recommendedName>
        <fullName evidence="5">DUF4190 domain-containing protein</fullName>
    </recommendedName>
</protein>
<dbReference type="Proteomes" id="UP000739069">
    <property type="component" value="Unassembled WGS sequence"/>
</dbReference>
<evidence type="ECO:0008006" key="5">
    <source>
        <dbReference type="Google" id="ProtNLM"/>
    </source>
</evidence>
<dbReference type="AlphaFoldDB" id="A0A943Y4Q3"/>